<evidence type="ECO:0000313" key="3">
    <source>
        <dbReference type="Proteomes" id="UP000003779"/>
    </source>
</evidence>
<dbReference type="HOGENOM" id="CLU_3219227_0_0_11"/>
<keyword evidence="1" id="KW-0812">Transmembrane</keyword>
<feature type="transmembrane region" description="Helical" evidence="1">
    <location>
        <begin position="6"/>
        <end position="24"/>
    </location>
</feature>
<accession>J7L4N9</accession>
<sequence>MGARIQHVPLFLVAVIAGRIGLPFQNRNKLQKKLSAGRPPAPWG</sequence>
<keyword evidence="1" id="KW-1133">Transmembrane helix</keyword>
<dbReference type="PATRIC" id="fig|1205910.3.peg.2957"/>
<dbReference type="STRING" id="1205910.B005_3132"/>
<proteinExistence type="predicted"/>
<evidence type="ECO:0000256" key="1">
    <source>
        <dbReference type="SAM" id="Phobius"/>
    </source>
</evidence>
<dbReference type="Proteomes" id="UP000003779">
    <property type="component" value="Chromosome"/>
</dbReference>
<name>J7L4N9_NOCAA</name>
<reference evidence="3" key="2">
    <citation type="submission" date="2012-08" db="EMBL/GenBank/DDBJ databases">
        <title>Whole-genome sequence of Nocardiopsis alba strain ATCC BAA-2165 associated with honeybees.</title>
        <authorList>
            <person name="Qiao J."/>
            <person name="Chen L."/>
            <person name="Li Y."/>
            <person name="Wang J."/>
            <person name="Zhang W."/>
            <person name="Chen S."/>
        </authorList>
    </citation>
    <scope>NUCLEOTIDE SEQUENCE [LARGE SCALE GENOMIC DNA]</scope>
    <source>
        <strain evidence="3">ATCC BAA-2165 / BE74</strain>
    </source>
</reference>
<dbReference type="AlphaFoldDB" id="J7L4N9"/>
<dbReference type="EMBL" id="CP003788">
    <property type="protein sequence ID" value="AFR08593.1"/>
    <property type="molecule type" value="Genomic_DNA"/>
</dbReference>
<protein>
    <submittedName>
        <fullName evidence="2">Uncharacterized protein</fullName>
    </submittedName>
</protein>
<gene>
    <name evidence="2" type="ordered locus">B005_3132</name>
</gene>
<organism evidence="2 3">
    <name type="scientific">Nocardiopsis alba (strain ATCC BAA-2165 / BE74)</name>
    <dbReference type="NCBI Taxonomy" id="1205910"/>
    <lineage>
        <taxon>Bacteria</taxon>
        <taxon>Bacillati</taxon>
        <taxon>Actinomycetota</taxon>
        <taxon>Actinomycetes</taxon>
        <taxon>Streptosporangiales</taxon>
        <taxon>Nocardiopsidaceae</taxon>
        <taxon>Nocardiopsis</taxon>
    </lineage>
</organism>
<keyword evidence="1" id="KW-0472">Membrane</keyword>
<reference evidence="2 3" key="1">
    <citation type="journal article" date="2012" name="J. Bacteriol.">
        <title>Whole-Genome Sequence of Nocardiopsis alba Strain ATCC BAA-2165, Associated with Honeybees.</title>
        <authorList>
            <person name="Qiao J."/>
            <person name="Chen L."/>
            <person name="Li Y."/>
            <person name="Wang J."/>
            <person name="Zhang W."/>
            <person name="Chen S."/>
        </authorList>
    </citation>
    <scope>NUCLEOTIDE SEQUENCE [LARGE SCALE GENOMIC DNA]</scope>
    <source>
        <strain evidence="3">ATCC BAA-2165 / BE74</strain>
    </source>
</reference>
<evidence type="ECO:0000313" key="2">
    <source>
        <dbReference type="EMBL" id="AFR08593.1"/>
    </source>
</evidence>
<dbReference type="KEGG" id="nal:B005_3132"/>